<sequence length="201" mass="22853">MRDSFLLLARQWRACQHSEMTRDIPELRGARVRLRPFRRSDVDGRPALGQSPEIVHCFGGDPTGLSPYEEGDARAWVERNLAHPLCWAVELDGRLLGEVRLDGLDLHDGRARLAIGLYDLSQLGKGLGREVIKLILSHAFGTLQLHRVDLRVLAYNERAIRCYRACGFIEEGRERESARVGDAWHDDIIMGVIAQEYLRQT</sequence>
<feature type="domain" description="N-acetyltransferase" evidence="1">
    <location>
        <begin position="32"/>
        <end position="195"/>
    </location>
</feature>
<proteinExistence type="predicted"/>
<dbReference type="Pfam" id="PF13302">
    <property type="entry name" value="Acetyltransf_3"/>
    <property type="match status" value="1"/>
</dbReference>
<reference evidence="2 3" key="2">
    <citation type="journal article" date="2010" name="J. Bacteriol.">
        <title>Complete genome sequence of the photosynthetic purple nonsulfur bacterium Rhodobacter capsulatus SB 1003.</title>
        <authorList>
            <person name="Strnad H."/>
            <person name="Lapidus A."/>
            <person name="Paces J."/>
            <person name="Ulbrich P."/>
            <person name="Vlcek C."/>
            <person name="Paces V."/>
            <person name="Haselkorn R."/>
        </authorList>
    </citation>
    <scope>NUCLEOTIDE SEQUENCE [LARGE SCALE GENOMIC DNA]</scope>
    <source>
        <strain evidence="3">ATCC BAA-309 / NBRC 16581 / SB1003</strain>
    </source>
</reference>
<dbReference type="Proteomes" id="UP000002361">
    <property type="component" value="Chromosome"/>
</dbReference>
<keyword evidence="2" id="KW-0808">Transferase</keyword>
<evidence type="ECO:0000313" key="3">
    <source>
        <dbReference type="Proteomes" id="UP000002361"/>
    </source>
</evidence>
<dbReference type="PROSITE" id="PS51186">
    <property type="entry name" value="GNAT"/>
    <property type="match status" value="1"/>
</dbReference>
<accession>D5ASI1</accession>
<organism evidence="2 3">
    <name type="scientific">Rhodobacter capsulatus (strain ATCC BAA-309 / NBRC 16581 / SB1003)</name>
    <dbReference type="NCBI Taxonomy" id="272942"/>
    <lineage>
        <taxon>Bacteria</taxon>
        <taxon>Pseudomonadati</taxon>
        <taxon>Pseudomonadota</taxon>
        <taxon>Alphaproteobacteria</taxon>
        <taxon>Rhodobacterales</taxon>
        <taxon>Rhodobacter group</taxon>
        <taxon>Rhodobacter</taxon>
    </lineage>
</organism>
<gene>
    <name evidence="2" type="ordered locus">RCAP_rcc01321</name>
</gene>
<dbReference type="eggNOG" id="COG1670">
    <property type="taxonomic scope" value="Bacteria"/>
</dbReference>
<keyword evidence="3" id="KW-1185">Reference proteome</keyword>
<evidence type="ECO:0000259" key="1">
    <source>
        <dbReference type="PROSITE" id="PS51186"/>
    </source>
</evidence>
<protein>
    <submittedName>
        <fullName evidence="2">Acetyltransferase, GNAT family</fullName>
    </submittedName>
</protein>
<dbReference type="PANTHER" id="PTHR43415:SF3">
    <property type="entry name" value="GNAT-FAMILY ACETYLTRANSFERASE"/>
    <property type="match status" value="1"/>
</dbReference>
<name>D5ASI1_RHOCB</name>
<dbReference type="PANTHER" id="PTHR43415">
    <property type="entry name" value="SPERMIDINE N(1)-ACETYLTRANSFERASE"/>
    <property type="match status" value="1"/>
</dbReference>
<dbReference type="SUPFAM" id="SSF55729">
    <property type="entry name" value="Acyl-CoA N-acyltransferases (Nat)"/>
    <property type="match status" value="1"/>
</dbReference>
<dbReference type="AlphaFoldDB" id="D5ASI1"/>
<dbReference type="STRING" id="272942.RCAP_rcc01321"/>
<evidence type="ECO:0000313" key="2">
    <source>
        <dbReference type="EMBL" id="ADE85072.1"/>
    </source>
</evidence>
<dbReference type="Gene3D" id="3.40.630.30">
    <property type="match status" value="1"/>
</dbReference>
<dbReference type="GO" id="GO:0016747">
    <property type="term" value="F:acyltransferase activity, transferring groups other than amino-acyl groups"/>
    <property type="evidence" value="ECO:0007669"/>
    <property type="project" value="InterPro"/>
</dbReference>
<dbReference type="KEGG" id="rcp:RCAP_rcc01321"/>
<dbReference type="InterPro" id="IPR000182">
    <property type="entry name" value="GNAT_dom"/>
</dbReference>
<dbReference type="InterPro" id="IPR016181">
    <property type="entry name" value="Acyl_CoA_acyltransferase"/>
</dbReference>
<dbReference type="HOGENOM" id="CLU_013985_3_2_5"/>
<reference key="1">
    <citation type="submission" date="2008-12" db="EMBL/GenBank/DDBJ databases">
        <title>Complete genome sequence of Rhodobacter capsulatus SB1003.</title>
        <authorList>
            <person name="Strnad H."/>
            <person name="Lapidus A."/>
            <person name="Vlcek C."/>
            <person name="Ulbrich P."/>
            <person name="Paces J."/>
            <person name="Maltsev N."/>
            <person name="Kumar V."/>
            <person name="Kogan Y."/>
            <person name="Milgram A."/>
            <person name="Rebrekov D."/>
            <person name="Mazur M."/>
            <person name="Cox R."/>
            <person name="Kyrpides N."/>
            <person name="Kolar M."/>
            <person name="Sachova J."/>
            <person name="Ridl J."/>
            <person name="Ivanova N."/>
            <person name="Kapatral V."/>
            <person name="Los T."/>
            <person name="Lykidis A."/>
            <person name="Mikhailova N."/>
            <person name="Reznik G."/>
            <person name="Vasieva O."/>
            <person name="Fonstein M."/>
            <person name="Paces V."/>
            <person name="Haselkorn R."/>
        </authorList>
    </citation>
    <scope>NUCLEOTIDE SEQUENCE</scope>
    <source>
        <strain>SB1003</strain>
    </source>
</reference>
<dbReference type="EMBL" id="CP001312">
    <property type="protein sequence ID" value="ADE85072.1"/>
    <property type="molecule type" value="Genomic_DNA"/>
</dbReference>